<name>A0A1M7FPS8_9RHOB</name>
<dbReference type="EC" id="4.3.2.7" evidence="1"/>
<keyword evidence="2" id="KW-0456">Lyase</keyword>
<dbReference type="GO" id="GO:0006751">
    <property type="term" value="P:glutathione catabolic process"/>
    <property type="evidence" value="ECO:0007669"/>
    <property type="project" value="InterPro"/>
</dbReference>
<dbReference type="Proteomes" id="UP000184444">
    <property type="component" value="Unassembled WGS sequence"/>
</dbReference>
<keyword evidence="4" id="KW-1185">Reference proteome</keyword>
<dbReference type="EMBL" id="FRCK01000003">
    <property type="protein sequence ID" value="SHM06122.1"/>
    <property type="molecule type" value="Genomic_DNA"/>
</dbReference>
<evidence type="ECO:0000256" key="1">
    <source>
        <dbReference type="ARBA" id="ARBA00012344"/>
    </source>
</evidence>
<dbReference type="PANTHER" id="PTHR12192">
    <property type="entry name" value="CATION TRANSPORT PROTEIN CHAC-RELATED"/>
    <property type="match status" value="1"/>
</dbReference>
<dbReference type="GO" id="GO:0061928">
    <property type="term" value="F:glutathione specific gamma-glutamylcyclotransferase activity"/>
    <property type="evidence" value="ECO:0007669"/>
    <property type="project" value="UniProtKB-EC"/>
</dbReference>
<dbReference type="InterPro" id="IPR036568">
    <property type="entry name" value="GGCT-like_sf"/>
</dbReference>
<reference evidence="4" key="1">
    <citation type="submission" date="2016-11" db="EMBL/GenBank/DDBJ databases">
        <authorList>
            <person name="Varghese N."/>
            <person name="Submissions S."/>
        </authorList>
    </citation>
    <scope>NUCLEOTIDE SEQUENCE [LARGE SCALE GENOMIC DNA]</scope>
    <source>
        <strain evidence="4">DSM 6637</strain>
    </source>
</reference>
<dbReference type="SUPFAM" id="SSF110857">
    <property type="entry name" value="Gamma-glutamyl cyclotransferase-like"/>
    <property type="match status" value="1"/>
</dbReference>
<evidence type="ECO:0000313" key="4">
    <source>
        <dbReference type="Proteomes" id="UP000184444"/>
    </source>
</evidence>
<dbReference type="InterPro" id="IPR013024">
    <property type="entry name" value="GGCT-like"/>
</dbReference>
<dbReference type="PANTHER" id="PTHR12192:SF2">
    <property type="entry name" value="GLUTATHIONE-SPECIFIC GAMMA-GLUTAMYLCYCLOTRANSFERASE 2"/>
    <property type="match status" value="1"/>
</dbReference>
<dbReference type="STRING" id="53463.SAMN05444389_103183"/>
<dbReference type="CDD" id="cd06661">
    <property type="entry name" value="GGCT_like"/>
    <property type="match status" value="1"/>
</dbReference>
<gene>
    <name evidence="3" type="ORF">SAMN05444389_103183</name>
</gene>
<evidence type="ECO:0000256" key="2">
    <source>
        <dbReference type="ARBA" id="ARBA00023239"/>
    </source>
</evidence>
<dbReference type="Pfam" id="PF04752">
    <property type="entry name" value="ChaC"/>
    <property type="match status" value="1"/>
</dbReference>
<dbReference type="GO" id="GO:0005737">
    <property type="term" value="C:cytoplasm"/>
    <property type="evidence" value="ECO:0007669"/>
    <property type="project" value="TreeGrafter"/>
</dbReference>
<dbReference type="InterPro" id="IPR006840">
    <property type="entry name" value="ChaC"/>
</dbReference>
<sequence length="181" mass="19556">MDKGFWVFGYGSLMWAPDFPVAERVIARSDGWRRSFCLLSVCHRGTLAQPGLVLGLERCAGASCTGLALRIEDALWPEVIAAIRTRELVTEAYREASIDLTLADGRRVAAVTYVMRPEHRQYAAGLSADEQAAIIAAAHGGRGPNADYLFNTVAHLAELGIPDNDMAGLAERVRALKTSAA</sequence>
<dbReference type="Gene3D" id="3.10.490.10">
    <property type="entry name" value="Gamma-glutamyl cyclotransferase-like"/>
    <property type="match status" value="1"/>
</dbReference>
<dbReference type="RefSeq" id="WP_073064193.1">
    <property type="nucleotide sequence ID" value="NZ_FRCK01000003.1"/>
</dbReference>
<proteinExistence type="predicted"/>
<evidence type="ECO:0000313" key="3">
    <source>
        <dbReference type="EMBL" id="SHM06122.1"/>
    </source>
</evidence>
<accession>A0A1M7FPS8</accession>
<dbReference type="OrthoDB" id="9795692at2"/>
<organism evidence="3 4">
    <name type="scientific">Paracoccus solventivorans</name>
    <dbReference type="NCBI Taxonomy" id="53463"/>
    <lineage>
        <taxon>Bacteria</taxon>
        <taxon>Pseudomonadati</taxon>
        <taxon>Pseudomonadota</taxon>
        <taxon>Alphaproteobacteria</taxon>
        <taxon>Rhodobacterales</taxon>
        <taxon>Paracoccaceae</taxon>
        <taxon>Paracoccus</taxon>
    </lineage>
</organism>
<dbReference type="AlphaFoldDB" id="A0A1M7FPS8"/>
<protein>
    <recommendedName>
        <fullName evidence="1">glutathione-specific gamma-glutamylcyclotransferase</fullName>
        <ecNumber evidence="1">4.3.2.7</ecNumber>
    </recommendedName>
</protein>